<feature type="signal peptide" evidence="1">
    <location>
        <begin position="1"/>
        <end position="19"/>
    </location>
</feature>
<name>A0ABS8RV50_DATST</name>
<comment type="caution">
    <text evidence="2">The sequence shown here is derived from an EMBL/GenBank/DDBJ whole genome shotgun (WGS) entry which is preliminary data.</text>
</comment>
<feature type="non-terminal residue" evidence="2">
    <location>
        <position position="61"/>
    </location>
</feature>
<sequence length="61" mass="7016">MKRIELLLYLLLISTICAAYQHDYNFIPATQAIKAGKFRLYTANETLIDECDALFPSFPDM</sequence>
<evidence type="ECO:0000256" key="1">
    <source>
        <dbReference type="SAM" id="SignalP"/>
    </source>
</evidence>
<accession>A0ABS8RV50</accession>
<keyword evidence="3" id="KW-1185">Reference proteome</keyword>
<gene>
    <name evidence="2" type="ORF">HAX54_052867</name>
</gene>
<reference evidence="2 3" key="1">
    <citation type="journal article" date="2021" name="BMC Genomics">
        <title>Datura genome reveals duplications of psychoactive alkaloid biosynthetic genes and high mutation rate following tissue culture.</title>
        <authorList>
            <person name="Rajewski A."/>
            <person name="Carter-House D."/>
            <person name="Stajich J."/>
            <person name="Litt A."/>
        </authorList>
    </citation>
    <scope>NUCLEOTIDE SEQUENCE [LARGE SCALE GENOMIC DNA]</scope>
    <source>
        <strain evidence="2">AR-01</strain>
    </source>
</reference>
<dbReference type="Proteomes" id="UP000823775">
    <property type="component" value="Unassembled WGS sequence"/>
</dbReference>
<evidence type="ECO:0000313" key="2">
    <source>
        <dbReference type="EMBL" id="MCD7449499.1"/>
    </source>
</evidence>
<proteinExistence type="predicted"/>
<keyword evidence="1" id="KW-0732">Signal</keyword>
<dbReference type="EMBL" id="JACEIK010000097">
    <property type="protein sequence ID" value="MCD7449499.1"/>
    <property type="molecule type" value="Genomic_DNA"/>
</dbReference>
<evidence type="ECO:0000313" key="3">
    <source>
        <dbReference type="Proteomes" id="UP000823775"/>
    </source>
</evidence>
<protein>
    <submittedName>
        <fullName evidence="2">Uncharacterized protein</fullName>
    </submittedName>
</protein>
<feature type="chain" id="PRO_5047292314" evidence="1">
    <location>
        <begin position="20"/>
        <end position="61"/>
    </location>
</feature>
<organism evidence="2 3">
    <name type="scientific">Datura stramonium</name>
    <name type="common">Jimsonweed</name>
    <name type="synonym">Common thornapple</name>
    <dbReference type="NCBI Taxonomy" id="4076"/>
    <lineage>
        <taxon>Eukaryota</taxon>
        <taxon>Viridiplantae</taxon>
        <taxon>Streptophyta</taxon>
        <taxon>Embryophyta</taxon>
        <taxon>Tracheophyta</taxon>
        <taxon>Spermatophyta</taxon>
        <taxon>Magnoliopsida</taxon>
        <taxon>eudicotyledons</taxon>
        <taxon>Gunneridae</taxon>
        <taxon>Pentapetalae</taxon>
        <taxon>asterids</taxon>
        <taxon>lamiids</taxon>
        <taxon>Solanales</taxon>
        <taxon>Solanaceae</taxon>
        <taxon>Solanoideae</taxon>
        <taxon>Datureae</taxon>
        <taxon>Datura</taxon>
    </lineage>
</organism>